<dbReference type="RefSeq" id="WP_203903538.1">
    <property type="nucleotide sequence ID" value="NZ_BOPF01000033.1"/>
</dbReference>
<keyword evidence="3" id="KW-1185">Reference proteome</keyword>
<keyword evidence="1" id="KW-0472">Membrane</keyword>
<accession>A0A8J3YTE3</accession>
<name>A0A8J3YTE3_9ACTN</name>
<evidence type="ECO:0000313" key="3">
    <source>
        <dbReference type="Proteomes" id="UP000619260"/>
    </source>
</evidence>
<evidence type="ECO:0000256" key="1">
    <source>
        <dbReference type="SAM" id="Phobius"/>
    </source>
</evidence>
<organism evidence="2 3">
    <name type="scientific">Virgisporangium aliadipatigenens</name>
    <dbReference type="NCBI Taxonomy" id="741659"/>
    <lineage>
        <taxon>Bacteria</taxon>
        <taxon>Bacillati</taxon>
        <taxon>Actinomycetota</taxon>
        <taxon>Actinomycetes</taxon>
        <taxon>Micromonosporales</taxon>
        <taxon>Micromonosporaceae</taxon>
        <taxon>Virgisporangium</taxon>
    </lineage>
</organism>
<gene>
    <name evidence="2" type="ORF">Val02_69740</name>
</gene>
<proteinExistence type="predicted"/>
<dbReference type="Proteomes" id="UP000619260">
    <property type="component" value="Unassembled WGS sequence"/>
</dbReference>
<protein>
    <submittedName>
        <fullName evidence="2">Uncharacterized protein</fullName>
    </submittedName>
</protein>
<evidence type="ECO:0000313" key="2">
    <source>
        <dbReference type="EMBL" id="GIJ50088.1"/>
    </source>
</evidence>
<dbReference type="EMBL" id="BOPF01000033">
    <property type="protein sequence ID" value="GIJ50088.1"/>
    <property type="molecule type" value="Genomic_DNA"/>
</dbReference>
<comment type="caution">
    <text evidence="2">The sequence shown here is derived from an EMBL/GenBank/DDBJ whole genome shotgun (WGS) entry which is preliminary data.</text>
</comment>
<sequence>MTDNLSQLMTEFADDLAPSPEGMLEQARRGARRVRRRRRITAVVVAVLLAAVVVVPLRFLGGGASRTPYVTPSPSPSAFSWSRGPLELNVELAPREYLIIGRAQSYRYGRGYLTVVDPGAFDPTPLLGGEPVTLGNRTGYYLSDPPTDSGPRLVALRDPSGAWLLVSGEDLRDGLLNAAAQVRLGPPRPLAMPFRLGYRPPGIDVGTARVDLGGAPGWAQTNLGFGGSATAPIPSMFDWGREGSQLIVNVSSLPAPLEEMLPDEPNTTVAGRPAWWYERPVGRVNVGPKGALLAVRFPTCLFTVTVLDRARFPRAELERIVAGADVRDCRDRSTWVAPL</sequence>
<keyword evidence="1" id="KW-0812">Transmembrane</keyword>
<keyword evidence="1" id="KW-1133">Transmembrane helix</keyword>
<reference evidence="2" key="1">
    <citation type="submission" date="2021-01" db="EMBL/GenBank/DDBJ databases">
        <title>Whole genome shotgun sequence of Virgisporangium aliadipatigenens NBRC 105644.</title>
        <authorList>
            <person name="Komaki H."/>
            <person name="Tamura T."/>
        </authorList>
    </citation>
    <scope>NUCLEOTIDE SEQUENCE</scope>
    <source>
        <strain evidence="2">NBRC 105644</strain>
    </source>
</reference>
<dbReference type="AlphaFoldDB" id="A0A8J3YTE3"/>
<feature type="transmembrane region" description="Helical" evidence="1">
    <location>
        <begin position="40"/>
        <end position="60"/>
    </location>
</feature>